<dbReference type="NCBIfam" id="TIGR03527">
    <property type="entry name" value="selenium_YedF"/>
    <property type="match status" value="1"/>
</dbReference>
<dbReference type="SUPFAM" id="SSF75169">
    <property type="entry name" value="DsrEFH-like"/>
    <property type="match status" value="1"/>
</dbReference>
<dbReference type="SUPFAM" id="SSF64307">
    <property type="entry name" value="SirA-like"/>
    <property type="match status" value="1"/>
</dbReference>
<name>A0ABS4GF26_9FIRM</name>
<keyword evidence="3" id="KW-1185">Reference proteome</keyword>
<dbReference type="InterPro" id="IPR003787">
    <property type="entry name" value="Sulphur_relay_DsrE/F-like"/>
</dbReference>
<dbReference type="RefSeq" id="WP_209512017.1">
    <property type="nucleotide sequence ID" value="NZ_JAGGKS010000006.1"/>
</dbReference>
<dbReference type="InterPro" id="IPR036868">
    <property type="entry name" value="TusA-like_sf"/>
</dbReference>
<evidence type="ECO:0000313" key="2">
    <source>
        <dbReference type="EMBL" id="MBP1926279.1"/>
    </source>
</evidence>
<accession>A0ABS4GF26</accession>
<sequence length="197" mass="21672">MKIVDARGKTCPQPVIMTKKEIDLGENSITTIVDNETAKQNIIKLGTKLNYSFSELSKEDGIYITLNKGETIEEVDYVSPDIELSKLNKGFVFGTDVLGSGSDKLGKMLMKGFIYTITETKPYPNFIVFLNSGVKLTTEGSESLDDLKKLEGEGVKIVSCGTCLDFFEIKTKLAVGQVSNMYDIVEIITNSDNAVMI</sequence>
<dbReference type="EMBL" id="JAGGKS010000006">
    <property type="protein sequence ID" value="MBP1926279.1"/>
    <property type="molecule type" value="Genomic_DNA"/>
</dbReference>
<dbReference type="InterPro" id="IPR027396">
    <property type="entry name" value="DsrEFH-like"/>
</dbReference>
<gene>
    <name evidence="2" type="ORF">J2Z76_002144</name>
</gene>
<feature type="domain" description="UPF0033" evidence="1">
    <location>
        <begin position="3"/>
        <end position="64"/>
    </location>
</feature>
<dbReference type="InterPro" id="IPR019870">
    <property type="entry name" value="Se_metab_YedF"/>
</dbReference>
<organism evidence="2 3">
    <name type="scientific">Sedimentibacter acidaminivorans</name>
    <dbReference type="NCBI Taxonomy" id="913099"/>
    <lineage>
        <taxon>Bacteria</taxon>
        <taxon>Bacillati</taxon>
        <taxon>Bacillota</taxon>
        <taxon>Tissierellia</taxon>
        <taxon>Sedimentibacter</taxon>
    </lineage>
</organism>
<reference evidence="2 3" key="1">
    <citation type="submission" date="2021-03" db="EMBL/GenBank/DDBJ databases">
        <title>Genomic Encyclopedia of Type Strains, Phase IV (KMG-IV): sequencing the most valuable type-strain genomes for metagenomic binning, comparative biology and taxonomic classification.</title>
        <authorList>
            <person name="Goeker M."/>
        </authorList>
    </citation>
    <scope>NUCLEOTIDE SEQUENCE [LARGE SCALE GENOMIC DNA]</scope>
    <source>
        <strain evidence="2 3">DSM 24004</strain>
    </source>
</reference>
<dbReference type="Gene3D" id="3.30.110.40">
    <property type="entry name" value="TusA-like domain"/>
    <property type="match status" value="1"/>
</dbReference>
<dbReference type="InterPro" id="IPR001455">
    <property type="entry name" value="TusA-like"/>
</dbReference>
<proteinExistence type="predicted"/>
<dbReference type="Pfam" id="PF02635">
    <property type="entry name" value="DsrE"/>
    <property type="match status" value="1"/>
</dbReference>
<protein>
    <submittedName>
        <fullName evidence="2">Selenium metabolism protein YedF</fullName>
    </submittedName>
</protein>
<evidence type="ECO:0000313" key="3">
    <source>
        <dbReference type="Proteomes" id="UP001519342"/>
    </source>
</evidence>
<dbReference type="CDD" id="cd03421">
    <property type="entry name" value="SirA_like_N"/>
    <property type="match status" value="1"/>
</dbReference>
<evidence type="ECO:0000259" key="1">
    <source>
        <dbReference type="Pfam" id="PF01206"/>
    </source>
</evidence>
<dbReference type="Proteomes" id="UP001519342">
    <property type="component" value="Unassembled WGS sequence"/>
</dbReference>
<dbReference type="Pfam" id="PF01206">
    <property type="entry name" value="TusA"/>
    <property type="match status" value="1"/>
</dbReference>
<comment type="caution">
    <text evidence="2">The sequence shown here is derived from an EMBL/GenBank/DDBJ whole genome shotgun (WGS) entry which is preliminary data.</text>
</comment>